<proteinExistence type="predicted"/>
<comment type="caution">
    <text evidence="1">The sequence shown here is derived from an EMBL/GenBank/DDBJ whole genome shotgun (WGS) entry which is preliminary data.</text>
</comment>
<dbReference type="Proteomes" id="UP001629156">
    <property type="component" value="Unassembled WGS sequence"/>
</dbReference>
<accession>A0ABW8YWF0</accession>
<keyword evidence="2" id="KW-1185">Reference proteome</keyword>
<evidence type="ECO:0000313" key="2">
    <source>
        <dbReference type="Proteomes" id="UP001629156"/>
    </source>
</evidence>
<name>A0ABW8YWF0_9FLAO</name>
<organism evidence="1 2">
    <name type="scientific">Flavobacterium rhizosphaerae</name>
    <dbReference type="NCBI Taxonomy" id="3163298"/>
    <lineage>
        <taxon>Bacteria</taxon>
        <taxon>Pseudomonadati</taxon>
        <taxon>Bacteroidota</taxon>
        <taxon>Flavobacteriia</taxon>
        <taxon>Flavobacteriales</taxon>
        <taxon>Flavobacteriaceae</taxon>
        <taxon>Flavobacterium</taxon>
    </lineage>
</organism>
<sequence length="159" mass="17965">MKLVFLFLSAFCIVKADLATVRQVYISASTSEDAAAKLYDMVKDADGGNATITAYKAAALTLKAKYTKPLFDKKKYFTEGAKLLESTIEKDPDNYEARLIRLNIQENAPKITGYFRDVDEDKAFLVKHFDSQSQDLKEFTRNFVKISSSFTEEEKAAFN</sequence>
<dbReference type="EMBL" id="JBELPZ010000008">
    <property type="protein sequence ID" value="MFL9844649.1"/>
    <property type="molecule type" value="Genomic_DNA"/>
</dbReference>
<evidence type="ECO:0008006" key="3">
    <source>
        <dbReference type="Google" id="ProtNLM"/>
    </source>
</evidence>
<dbReference type="RefSeq" id="WP_408084902.1">
    <property type="nucleotide sequence ID" value="NZ_JBELPZ010000008.1"/>
</dbReference>
<gene>
    <name evidence="1" type="ORF">ABS766_09475</name>
</gene>
<evidence type="ECO:0000313" key="1">
    <source>
        <dbReference type="EMBL" id="MFL9844649.1"/>
    </source>
</evidence>
<protein>
    <recommendedName>
        <fullName evidence="3">DUF4142 domain-containing protein</fullName>
    </recommendedName>
</protein>
<reference evidence="1 2" key="1">
    <citation type="submission" date="2024-06" db="EMBL/GenBank/DDBJ databases">
        <authorList>
            <person name="Kaempfer P."/>
            <person name="Viver T."/>
        </authorList>
    </citation>
    <scope>NUCLEOTIDE SEQUENCE [LARGE SCALE GENOMIC DNA]</scope>
    <source>
        <strain evidence="1 2">ST-119</strain>
    </source>
</reference>